<organism evidence="1 2">
    <name type="scientific">Trametes pubescens</name>
    <name type="common">White-rot fungus</name>
    <dbReference type="NCBI Taxonomy" id="154538"/>
    <lineage>
        <taxon>Eukaryota</taxon>
        <taxon>Fungi</taxon>
        <taxon>Dikarya</taxon>
        <taxon>Basidiomycota</taxon>
        <taxon>Agaricomycotina</taxon>
        <taxon>Agaricomycetes</taxon>
        <taxon>Polyporales</taxon>
        <taxon>Polyporaceae</taxon>
        <taxon>Trametes</taxon>
    </lineage>
</organism>
<keyword evidence="2" id="KW-1185">Reference proteome</keyword>
<proteinExistence type="predicted"/>
<evidence type="ECO:0000313" key="1">
    <source>
        <dbReference type="EMBL" id="OJT11771.1"/>
    </source>
</evidence>
<dbReference type="Gene3D" id="3.80.10.10">
    <property type="entry name" value="Ribonuclease Inhibitor"/>
    <property type="match status" value="1"/>
</dbReference>
<dbReference type="SUPFAM" id="SSF52047">
    <property type="entry name" value="RNI-like"/>
    <property type="match status" value="1"/>
</dbReference>
<comment type="caution">
    <text evidence="1">The sequence shown here is derived from an EMBL/GenBank/DDBJ whole genome shotgun (WGS) entry which is preliminary data.</text>
</comment>
<evidence type="ECO:0008006" key="3">
    <source>
        <dbReference type="Google" id="ProtNLM"/>
    </source>
</evidence>
<accession>A0A1M2VVZ4</accession>
<dbReference type="EMBL" id="MNAD01000578">
    <property type="protein sequence ID" value="OJT11771.1"/>
    <property type="molecule type" value="Genomic_DNA"/>
</dbReference>
<feature type="non-terminal residue" evidence="1">
    <location>
        <position position="372"/>
    </location>
</feature>
<protein>
    <recommendedName>
        <fullName evidence="3">F-box domain-containing protein</fullName>
    </recommendedName>
</protein>
<name>A0A1M2VVZ4_TRAPU</name>
<gene>
    <name evidence="1" type="ORF">TRAPUB_11683</name>
</gene>
<dbReference type="Proteomes" id="UP000184267">
    <property type="component" value="Unassembled WGS sequence"/>
</dbReference>
<dbReference type="InterPro" id="IPR032675">
    <property type="entry name" value="LRR_dom_sf"/>
</dbReference>
<sequence>MFDGIPKEADLQRFFAYARRVKILGEYWAWCMPLTAPLCRAHSDVYIVLSALLQGRPLLPNVKHICYTRMASVPSDVFRAFDILLGPTLRSLIIESFRGEDQDYKSPALAQRDINFGPLSCEETTFKRMLAQLAERAPHLESLKLNIPPNRAATPCTMSAGFYNLVSLRLCEGCLPLGPDAFAHLGTLPRLQKLYMSTRSSSWEHEGPAAPAHSLFPALTRLDATVGGTLSLPAKLLACVSSPHLKMLSLEVENDVPRWEIDSLFAVLTAMPARDCLASLYITVRNVFHTSNMDTVYIAPGRRTRAPDPIGEATLAPLTALRGVEVMNLDIHCPFDVDDALLERLGAAWPTITHLILGTRTPWSIWPGYDIR</sequence>
<reference evidence="1 2" key="1">
    <citation type="submission" date="2016-10" db="EMBL/GenBank/DDBJ databases">
        <title>Genome sequence of the basidiomycete white-rot fungus Trametes pubescens.</title>
        <authorList>
            <person name="Makela M.R."/>
            <person name="Granchi Z."/>
            <person name="Peng M."/>
            <person name="De Vries R.P."/>
            <person name="Grigoriev I."/>
            <person name="Riley R."/>
            <person name="Hilden K."/>
        </authorList>
    </citation>
    <scope>NUCLEOTIDE SEQUENCE [LARGE SCALE GENOMIC DNA]</scope>
    <source>
        <strain evidence="1 2">FBCC735</strain>
    </source>
</reference>
<dbReference type="AlphaFoldDB" id="A0A1M2VVZ4"/>
<evidence type="ECO:0000313" key="2">
    <source>
        <dbReference type="Proteomes" id="UP000184267"/>
    </source>
</evidence>
<dbReference type="OrthoDB" id="2803881at2759"/>